<dbReference type="AlphaFoldDB" id="A0A2N7VK28"/>
<name>A0A2N7VK28_9BURK</name>
<gene>
    <name evidence="3" type="ORF">C0Z18_20590</name>
</gene>
<feature type="transmembrane region" description="Helical" evidence="1">
    <location>
        <begin position="801"/>
        <end position="821"/>
    </location>
</feature>
<keyword evidence="4" id="KW-1185">Reference proteome</keyword>
<feature type="transmembrane region" description="Helical" evidence="1">
    <location>
        <begin position="774"/>
        <end position="795"/>
    </location>
</feature>
<evidence type="ECO:0000313" key="3">
    <source>
        <dbReference type="EMBL" id="PMS17483.1"/>
    </source>
</evidence>
<comment type="caution">
    <text evidence="3">The sequence shown here is derived from an EMBL/GenBank/DDBJ whole genome shotgun (WGS) entry which is preliminary data.</text>
</comment>
<evidence type="ECO:0000256" key="1">
    <source>
        <dbReference type="SAM" id="Phobius"/>
    </source>
</evidence>
<feature type="domain" description="Toxin VasX N-terminal region" evidence="2">
    <location>
        <begin position="28"/>
        <end position="190"/>
    </location>
</feature>
<evidence type="ECO:0000313" key="4">
    <source>
        <dbReference type="Proteomes" id="UP000235616"/>
    </source>
</evidence>
<dbReference type="Pfam" id="PF20249">
    <property type="entry name" value="VasX_N"/>
    <property type="match status" value="1"/>
</dbReference>
<organism evidence="3 4">
    <name type="scientific">Trinickia dabaoshanensis</name>
    <dbReference type="NCBI Taxonomy" id="564714"/>
    <lineage>
        <taxon>Bacteria</taxon>
        <taxon>Pseudomonadati</taxon>
        <taxon>Pseudomonadota</taxon>
        <taxon>Betaproteobacteria</taxon>
        <taxon>Burkholderiales</taxon>
        <taxon>Burkholderiaceae</taxon>
        <taxon>Trinickia</taxon>
    </lineage>
</organism>
<keyword evidence="1" id="KW-1133">Transmembrane helix</keyword>
<dbReference type="OrthoDB" id="8664525at2"/>
<dbReference type="InterPro" id="IPR046864">
    <property type="entry name" value="VasX_N"/>
</dbReference>
<feature type="transmembrane region" description="Helical" evidence="1">
    <location>
        <begin position="741"/>
        <end position="762"/>
    </location>
</feature>
<dbReference type="Proteomes" id="UP000235616">
    <property type="component" value="Unassembled WGS sequence"/>
</dbReference>
<dbReference type="RefSeq" id="WP_102647274.1">
    <property type="nucleotide sequence ID" value="NZ_PNYA01000019.1"/>
</dbReference>
<keyword evidence="1" id="KW-0812">Transmembrane</keyword>
<dbReference type="EMBL" id="PNYA01000019">
    <property type="protein sequence ID" value="PMS17483.1"/>
    <property type="molecule type" value="Genomic_DNA"/>
</dbReference>
<protein>
    <recommendedName>
        <fullName evidence="2">Toxin VasX N-terminal region domain-containing protein</fullName>
    </recommendedName>
</protein>
<evidence type="ECO:0000259" key="2">
    <source>
        <dbReference type="Pfam" id="PF20249"/>
    </source>
</evidence>
<accession>A0A2N7VK28</accession>
<dbReference type="NCBIfam" id="NF041559">
    <property type="entry name" value="BTH_I2691_fam"/>
    <property type="match status" value="1"/>
</dbReference>
<sequence>MAYDFDFSSISQLTTSALQAPTRESGSCNMCKKKGLPILPVRYSAFADTKAHSASGAVRLMGGKFGDGVMSVALKRAKYTLRTLRYGYVYVFYPKTGRWQAYAVTAEGNLYEFPPDMNIDRSLEQPFHCKQAGHAQLAQCITIEDAQKAGVVYIAFSDERWTKKVRDAYATNIMGCRDKRMQKFDAAGWFNGNTKQPHADNVTNVAGLLCEYKGSPPDALTTACFVYHDRSGQGPDLKKAMDSITPDKGLMFALWDPAGITQELNFEQRAAFGAVLAPYGHGIWTASAIDAMRKSIIASANEDVESGARLMEFGAYDGLGNSAVFDGGKLLEKQLKSIEEMKKADLVSAGTDAWRPYTYHYRPTAITDFQSQMADALKQEQTNTLVPLSQDHQAWLTSSALLDVFQFDYEAGDCRSGVGYTNLLASCIEGAADRAEAVDVLVKWAKGDVTDTRNPLLRGLVLNHPILADKVKEAASYSYSDPLREFVAKLIESYSKVTEVAKHADHGIARALSGSFANLLQEAGGPIVETVTQNVDAAAAKVIYAAMCMRTGKAFECRPVYGSPAQWVSYIARQMQVMLPGRQQADVQDLQKGLQEKAAPAGETDWEVKAKQFVPVETLPDEAAAMVGIKVGPGTSTKMAAATLTPEVVEKIYMPKFRLFARGEPAYAGIGAIFNAINLRLARAELKKSNSFNGTENDIKFKNACAGLVASVAQYSSATIEQLEKGGIRISEGLLKWGGRFQFVGMYGGAIVGLVAAAIDGYHAYDEVKHGNVLLAGLYTLSMGVGIALAVTVFLPAATAAIVALPLLILAAAIGVAISYFKQREVYEWLEQCYFGKKAPEERFQTLDEDCKALVAVVS</sequence>
<dbReference type="InterPro" id="IPR048126">
    <property type="entry name" value="Toxin_VasX"/>
</dbReference>
<reference evidence="3 4" key="1">
    <citation type="submission" date="2018-01" db="EMBL/GenBank/DDBJ databases">
        <title>Whole genome analyses suggest that Burkholderia sensu lato contains two further novel genera in the rhizoxinica-symbiotica group Mycetohabitans gen. nov., and Trinickia gen. nov.: implications for the evolution of diazotrophy and nodulation in the Burkholderiaceae.</title>
        <authorList>
            <person name="Estrada-de los Santos P."/>
            <person name="Palmer M."/>
            <person name="Chavez-Ramirez B."/>
            <person name="Beukes C."/>
            <person name="Steenkamp E.T."/>
            <person name="Hirsch A.M."/>
            <person name="Manyaka P."/>
            <person name="Maluk M."/>
            <person name="Lafos M."/>
            <person name="Crook M."/>
            <person name="Gross E."/>
            <person name="Simon M.F."/>
            <person name="Bueno dos Reis Junior F."/>
            <person name="Poole P.S."/>
            <person name="Venter S.N."/>
            <person name="James E.K."/>
        </authorList>
    </citation>
    <scope>NUCLEOTIDE SEQUENCE [LARGE SCALE GENOMIC DNA]</scope>
    <source>
        <strain evidence="3 4">GIMN1.004</strain>
    </source>
</reference>
<keyword evidence="1" id="KW-0472">Membrane</keyword>
<dbReference type="CDD" id="cd20707">
    <property type="entry name" value="MIX_III"/>
    <property type="match status" value="1"/>
</dbReference>
<proteinExistence type="predicted"/>